<dbReference type="OMA" id="MEWDPND"/>
<dbReference type="Proteomes" id="UP000541154">
    <property type="component" value="Unassembled WGS sequence"/>
</dbReference>
<dbReference type="AlphaFoldDB" id="A0A5N6FDH0"/>
<protein>
    <submittedName>
        <fullName evidence="1">Uncharacterized protein</fullName>
    </submittedName>
</protein>
<accession>A0A8H5ZVL6</accession>
<evidence type="ECO:0000313" key="1">
    <source>
        <dbReference type="EMBL" id="KAF5857141.1"/>
    </source>
</evidence>
<proteinExistence type="predicted"/>
<sequence length="102" mass="11588">MKLTHTLLLIVGTATIAQADLLPAPGATDEECGRLGVMHYDPYDLPEGVKPEDVRKCEAHPMSAQNYWGWGKYVPRWFPSLDARYWFPSIDSLYKSRETSET</sequence>
<comment type="caution">
    <text evidence="1">The sequence shown here is derived from an EMBL/GenBank/DDBJ whole genome shotgun (WGS) entry which is preliminary data.</text>
</comment>
<dbReference type="EMBL" id="SPNV01000274">
    <property type="protein sequence ID" value="KAF5857141.1"/>
    <property type="molecule type" value="Genomic_DNA"/>
</dbReference>
<evidence type="ECO:0000313" key="2">
    <source>
        <dbReference type="Proteomes" id="UP000541154"/>
    </source>
</evidence>
<gene>
    <name evidence="1" type="ORF">ETB97_006221</name>
</gene>
<keyword evidence="2" id="KW-1185">Reference proteome</keyword>
<accession>A0A5N6FDH0</accession>
<name>A0A5N6FDH0_PETAA</name>
<organism evidence="1 2">
    <name type="scientific">Petromyces alliaceus</name>
    <name type="common">Aspergillus alliaceus</name>
    <dbReference type="NCBI Taxonomy" id="209559"/>
    <lineage>
        <taxon>Eukaryota</taxon>
        <taxon>Fungi</taxon>
        <taxon>Dikarya</taxon>
        <taxon>Ascomycota</taxon>
        <taxon>Pezizomycotina</taxon>
        <taxon>Eurotiomycetes</taxon>
        <taxon>Eurotiomycetidae</taxon>
        <taxon>Eurotiales</taxon>
        <taxon>Aspergillaceae</taxon>
        <taxon>Aspergillus</taxon>
        <taxon>Aspergillus subgen. Circumdati</taxon>
    </lineage>
</organism>
<reference evidence="1 2" key="1">
    <citation type="submission" date="2019-04" db="EMBL/GenBank/DDBJ databases">
        <title>Aspergillus burnettii sp. nov., novel species from soil in southeast Queensland.</title>
        <authorList>
            <person name="Gilchrist C.L.M."/>
            <person name="Pitt J.I."/>
            <person name="Lange L."/>
            <person name="Lacey H.J."/>
            <person name="Vuong D."/>
            <person name="Midgley D.J."/>
            <person name="Greenfield P."/>
            <person name="Bradbury M."/>
            <person name="Lacey E."/>
            <person name="Busk P.K."/>
            <person name="Pilgaard B."/>
            <person name="Chooi Y.H."/>
            <person name="Piggott A.M."/>
        </authorList>
    </citation>
    <scope>NUCLEOTIDE SEQUENCE [LARGE SCALE GENOMIC DNA]</scope>
    <source>
        <strain evidence="1 2">FRR 5400</strain>
    </source>
</reference>